<evidence type="ECO:0000313" key="2">
    <source>
        <dbReference type="EMBL" id="KAJ8394887.1"/>
    </source>
</evidence>
<dbReference type="EMBL" id="JAINUG010000122">
    <property type="protein sequence ID" value="KAJ8394887.1"/>
    <property type="molecule type" value="Genomic_DNA"/>
</dbReference>
<comment type="caution">
    <text evidence="2">The sequence shown here is derived from an EMBL/GenBank/DDBJ whole genome shotgun (WGS) entry which is preliminary data.</text>
</comment>
<accession>A0AAD7WF85</accession>
<feature type="compositionally biased region" description="Low complexity" evidence="1">
    <location>
        <begin position="26"/>
        <end position="43"/>
    </location>
</feature>
<name>A0AAD7WF85_9TELE</name>
<keyword evidence="3" id="KW-1185">Reference proteome</keyword>
<organism evidence="2 3">
    <name type="scientific">Aldrovandia affinis</name>
    <dbReference type="NCBI Taxonomy" id="143900"/>
    <lineage>
        <taxon>Eukaryota</taxon>
        <taxon>Metazoa</taxon>
        <taxon>Chordata</taxon>
        <taxon>Craniata</taxon>
        <taxon>Vertebrata</taxon>
        <taxon>Euteleostomi</taxon>
        <taxon>Actinopterygii</taxon>
        <taxon>Neopterygii</taxon>
        <taxon>Teleostei</taxon>
        <taxon>Notacanthiformes</taxon>
        <taxon>Halosauridae</taxon>
        <taxon>Aldrovandia</taxon>
    </lineage>
</organism>
<evidence type="ECO:0000313" key="3">
    <source>
        <dbReference type="Proteomes" id="UP001221898"/>
    </source>
</evidence>
<evidence type="ECO:0000256" key="1">
    <source>
        <dbReference type="SAM" id="MobiDB-lite"/>
    </source>
</evidence>
<protein>
    <submittedName>
        <fullName evidence="2">Uncharacterized protein</fullName>
    </submittedName>
</protein>
<dbReference type="AlphaFoldDB" id="A0AAD7WF85"/>
<proteinExistence type="predicted"/>
<reference evidence="2" key="1">
    <citation type="journal article" date="2023" name="Science">
        <title>Genome structures resolve the early diversification of teleost fishes.</title>
        <authorList>
            <person name="Parey E."/>
            <person name="Louis A."/>
            <person name="Montfort J."/>
            <person name="Bouchez O."/>
            <person name="Roques C."/>
            <person name="Iampietro C."/>
            <person name="Lluch J."/>
            <person name="Castinel A."/>
            <person name="Donnadieu C."/>
            <person name="Desvignes T."/>
            <person name="Floi Bucao C."/>
            <person name="Jouanno E."/>
            <person name="Wen M."/>
            <person name="Mejri S."/>
            <person name="Dirks R."/>
            <person name="Jansen H."/>
            <person name="Henkel C."/>
            <person name="Chen W.J."/>
            <person name="Zahm M."/>
            <person name="Cabau C."/>
            <person name="Klopp C."/>
            <person name="Thompson A.W."/>
            <person name="Robinson-Rechavi M."/>
            <person name="Braasch I."/>
            <person name="Lecointre G."/>
            <person name="Bobe J."/>
            <person name="Postlethwait J.H."/>
            <person name="Berthelot C."/>
            <person name="Roest Crollius H."/>
            <person name="Guiguen Y."/>
        </authorList>
    </citation>
    <scope>NUCLEOTIDE SEQUENCE</scope>
    <source>
        <strain evidence="2">NC1722</strain>
    </source>
</reference>
<feature type="region of interest" description="Disordered" evidence="1">
    <location>
        <begin position="1"/>
        <end position="43"/>
    </location>
</feature>
<sequence>MIHPALRLHTGYARPQRGTDRHSQDARGAARLRAPPRAPGAERTAAFSDIQASLWRLPASHHWRSEVTISLPRPSRRCQIALPIPAPSSLAWRLATLAMRSYRCRC</sequence>
<gene>
    <name evidence="2" type="ORF">AAFF_G00042420</name>
</gene>
<dbReference type="Proteomes" id="UP001221898">
    <property type="component" value="Unassembled WGS sequence"/>
</dbReference>